<keyword evidence="1" id="KW-0051">Antiviral defense</keyword>
<evidence type="ECO:0000256" key="1">
    <source>
        <dbReference type="ARBA" id="ARBA00023118"/>
    </source>
</evidence>
<dbReference type="Pfam" id="PF09704">
    <property type="entry name" value="Cas_Cas5d"/>
    <property type="match status" value="1"/>
</dbReference>
<dbReference type="InterPro" id="IPR010147">
    <property type="entry name" value="CRISPR-assoc_prot_CasD"/>
</dbReference>
<dbReference type="AlphaFoldDB" id="A0A2N6VMQ0"/>
<dbReference type="EMBL" id="PNHK01000002">
    <property type="protein sequence ID" value="PMD05405.1"/>
    <property type="molecule type" value="Genomic_DNA"/>
</dbReference>
<evidence type="ECO:0000313" key="3">
    <source>
        <dbReference type="Proteomes" id="UP000235598"/>
    </source>
</evidence>
<dbReference type="GO" id="GO:0051607">
    <property type="term" value="P:defense response to virus"/>
    <property type="evidence" value="ECO:0007669"/>
    <property type="project" value="UniProtKB-KW"/>
</dbReference>
<dbReference type="Proteomes" id="UP000235598">
    <property type="component" value="Unassembled WGS sequence"/>
</dbReference>
<proteinExistence type="predicted"/>
<dbReference type="Gene3D" id="3.30.70.2660">
    <property type="match status" value="1"/>
</dbReference>
<dbReference type="OrthoDB" id="3189549at2"/>
<comment type="caution">
    <text evidence="2">The sequence shown here is derived from an EMBL/GenBank/DDBJ whole genome shotgun (WGS) entry which is preliminary data.</text>
</comment>
<protein>
    <submittedName>
        <fullName evidence="2">Type I-E CRISPR-associated protein Cas5/CasD</fullName>
    </submittedName>
</protein>
<accession>A0A2N6VMQ0</accession>
<dbReference type="NCBIfam" id="TIGR02593">
    <property type="entry name" value="CRISPR_cas5"/>
    <property type="match status" value="1"/>
</dbReference>
<name>A0A2N6VMQ0_9MICO</name>
<dbReference type="NCBIfam" id="TIGR01868">
    <property type="entry name" value="casD_Cas5e"/>
    <property type="match status" value="1"/>
</dbReference>
<organism evidence="2 3">
    <name type="scientific">Brevibacterium paucivorans</name>
    <dbReference type="NCBI Taxonomy" id="170994"/>
    <lineage>
        <taxon>Bacteria</taxon>
        <taxon>Bacillati</taxon>
        <taxon>Actinomycetota</taxon>
        <taxon>Actinomycetes</taxon>
        <taxon>Micrococcales</taxon>
        <taxon>Brevibacteriaceae</taxon>
        <taxon>Brevibacterium</taxon>
    </lineage>
</organism>
<evidence type="ECO:0000313" key="2">
    <source>
        <dbReference type="EMBL" id="PMD05405.1"/>
    </source>
</evidence>
<dbReference type="InterPro" id="IPR021124">
    <property type="entry name" value="CRISPR-assoc_prot_Cas5"/>
</dbReference>
<reference evidence="2 3" key="1">
    <citation type="submission" date="2017-09" db="EMBL/GenBank/DDBJ databases">
        <title>Bacterial strain isolated from the female urinary microbiota.</title>
        <authorList>
            <person name="Thomas-White K."/>
            <person name="Kumar N."/>
            <person name="Forster S."/>
            <person name="Putonti C."/>
            <person name="Lawley T."/>
            <person name="Wolfe A.J."/>
        </authorList>
    </citation>
    <scope>NUCLEOTIDE SEQUENCE [LARGE SCALE GENOMIC DNA]</scope>
    <source>
        <strain evidence="2 3">UMB1301</strain>
    </source>
</reference>
<gene>
    <name evidence="2" type="primary">cas5e</name>
    <name evidence="2" type="ORF">CJ199_05140</name>
</gene>
<dbReference type="GO" id="GO:0003723">
    <property type="term" value="F:RNA binding"/>
    <property type="evidence" value="ECO:0007669"/>
    <property type="project" value="InterPro"/>
</dbReference>
<dbReference type="RefSeq" id="WP_102238439.1">
    <property type="nucleotide sequence ID" value="NZ_PNHK01000002.1"/>
</dbReference>
<dbReference type="GO" id="GO:0043571">
    <property type="term" value="P:maintenance of CRISPR repeat elements"/>
    <property type="evidence" value="ECO:0007669"/>
    <property type="project" value="InterPro"/>
</dbReference>
<dbReference type="CDD" id="cd09756">
    <property type="entry name" value="Cas5_I-E"/>
    <property type="match status" value="1"/>
</dbReference>
<sequence>MKTLVLNLSGPLQSWGVGSRFSRRSTQTEPSKSGVLGLLAAAQGRPREASLDDLAALSLAVRVDMPGELVEDFHTARAPRSQSSNLSWRHYRSDAAYVAAVTGNDELVVGLSDALREPKFPLYMGRRSCPAPLNLVGGIVDNGNAEEVLRDLSATPWQASSQYRKNAPTEVRLPIARDARPGEIGESIYDVPVSFDPRHRKYDARIVVRPEPVLVRNDEGVKYADPFFQTVQEA</sequence>
<dbReference type="InterPro" id="IPR013422">
    <property type="entry name" value="CRISPR-assoc_prot_Cas5_N"/>
</dbReference>